<comment type="caution">
    <text evidence="4">The sequence shown here is derived from an EMBL/GenBank/DDBJ whole genome shotgun (WGS) entry which is preliminary data.</text>
</comment>
<proteinExistence type="predicted"/>
<dbReference type="Proteomes" id="UP000009881">
    <property type="component" value="Unassembled WGS sequence"/>
</dbReference>
<gene>
    <name evidence="4" type="ORF">C882_0462</name>
</gene>
<name>K9GT77_9PROT</name>
<feature type="region of interest" description="Disordered" evidence="1">
    <location>
        <begin position="259"/>
        <end position="278"/>
    </location>
</feature>
<evidence type="ECO:0000313" key="5">
    <source>
        <dbReference type="Proteomes" id="UP000009881"/>
    </source>
</evidence>
<dbReference type="InterPro" id="IPR002925">
    <property type="entry name" value="Dienelactn_hydro"/>
</dbReference>
<evidence type="ECO:0000313" key="4">
    <source>
        <dbReference type="EMBL" id="EKV29155.1"/>
    </source>
</evidence>
<protein>
    <submittedName>
        <fullName evidence="4">Dienelactone hydrolase family protein</fullName>
    </submittedName>
</protein>
<feature type="chain" id="PRO_5003931302" evidence="2">
    <location>
        <begin position="27"/>
        <end position="278"/>
    </location>
</feature>
<dbReference type="STRING" id="1238182.C882_0462"/>
<evidence type="ECO:0000256" key="2">
    <source>
        <dbReference type="SAM" id="SignalP"/>
    </source>
</evidence>
<dbReference type="GO" id="GO:0016787">
    <property type="term" value="F:hydrolase activity"/>
    <property type="evidence" value="ECO:0007669"/>
    <property type="project" value="UniProtKB-KW"/>
</dbReference>
<dbReference type="PANTHER" id="PTHR46623:SF7">
    <property type="entry name" value="CARBOXYMETHYLENEBUTENOLIDASE"/>
    <property type="match status" value="1"/>
</dbReference>
<evidence type="ECO:0000256" key="1">
    <source>
        <dbReference type="SAM" id="MobiDB-lite"/>
    </source>
</evidence>
<feature type="domain" description="Dienelactone hydrolase" evidence="3">
    <location>
        <begin position="47"/>
        <end position="253"/>
    </location>
</feature>
<evidence type="ECO:0000259" key="3">
    <source>
        <dbReference type="Pfam" id="PF01738"/>
    </source>
</evidence>
<keyword evidence="4" id="KW-0378">Hydrolase</keyword>
<dbReference type="EMBL" id="ANHY01000013">
    <property type="protein sequence ID" value="EKV29155.1"/>
    <property type="molecule type" value="Genomic_DNA"/>
</dbReference>
<accession>K9GT77</accession>
<dbReference type="eggNOG" id="COG0412">
    <property type="taxonomic scope" value="Bacteria"/>
</dbReference>
<dbReference type="Gene3D" id="3.40.50.1820">
    <property type="entry name" value="alpha/beta hydrolase"/>
    <property type="match status" value="1"/>
</dbReference>
<dbReference type="Pfam" id="PF01738">
    <property type="entry name" value="DLH"/>
    <property type="match status" value="1"/>
</dbReference>
<keyword evidence="5" id="KW-1185">Reference proteome</keyword>
<sequence length="278" mass="30421">MIARRTVVKSLAGVPLAAILADPKLAALAAEELEQVSTTTADGRTVNAVLATPETITDDKAPGVLLIHEWWGLNDQIKSMAREFAQQGFVALAVDLYGGEVAQDREKARSLMQSVKEDQAVATMQAWTEWLRNHEATTEQIGVVGWCFGGGWALRTAVHAPVDAAVVYYGNVDVPTEQLEQIEGPVLGHFATQDNFINEEMVGTFKSRMEEAGQPLEIYWYEADHAFANPTGARYDAGAAAQSWTRTLAFLMENLRQAREEGRASQTEPVQTETKAAE</sequence>
<organism evidence="4 5">
    <name type="scientific">Caenispirillum salinarum AK4</name>
    <dbReference type="NCBI Taxonomy" id="1238182"/>
    <lineage>
        <taxon>Bacteria</taxon>
        <taxon>Pseudomonadati</taxon>
        <taxon>Pseudomonadota</taxon>
        <taxon>Alphaproteobacteria</taxon>
        <taxon>Rhodospirillales</taxon>
        <taxon>Novispirillaceae</taxon>
        <taxon>Caenispirillum</taxon>
    </lineage>
</organism>
<dbReference type="PATRIC" id="fig|1238182.3.peg.2677"/>
<dbReference type="InterPro" id="IPR029058">
    <property type="entry name" value="AB_hydrolase_fold"/>
</dbReference>
<feature type="signal peptide" evidence="2">
    <location>
        <begin position="1"/>
        <end position="26"/>
    </location>
</feature>
<feature type="compositionally biased region" description="Polar residues" evidence="1">
    <location>
        <begin position="264"/>
        <end position="278"/>
    </location>
</feature>
<reference evidence="4 5" key="1">
    <citation type="journal article" date="2013" name="Genome Announc.">
        <title>Draft Genome Sequence of an Alphaproteobacterium, Caenispirillum salinarum AK4(T), Isolated from a Solar Saltern.</title>
        <authorList>
            <person name="Khatri I."/>
            <person name="Singh A."/>
            <person name="Korpole S."/>
            <person name="Pinnaka A.K."/>
            <person name="Subramanian S."/>
        </authorList>
    </citation>
    <scope>NUCLEOTIDE SEQUENCE [LARGE SCALE GENOMIC DNA]</scope>
    <source>
        <strain evidence="4 5">AK4</strain>
    </source>
</reference>
<dbReference type="RefSeq" id="WP_009541120.1">
    <property type="nucleotide sequence ID" value="NZ_ANHY01000013.1"/>
</dbReference>
<dbReference type="InterPro" id="IPR051049">
    <property type="entry name" value="Dienelactone_hydrolase-like"/>
</dbReference>
<dbReference type="SUPFAM" id="SSF53474">
    <property type="entry name" value="alpha/beta-Hydrolases"/>
    <property type="match status" value="1"/>
</dbReference>
<keyword evidence="2" id="KW-0732">Signal</keyword>
<dbReference type="PANTHER" id="PTHR46623">
    <property type="entry name" value="CARBOXYMETHYLENEBUTENOLIDASE-RELATED"/>
    <property type="match status" value="1"/>
</dbReference>
<dbReference type="AlphaFoldDB" id="K9GT77"/>